<dbReference type="STRING" id="45607.A0A2T0FEM3"/>
<evidence type="ECO:0000256" key="12">
    <source>
        <dbReference type="SAM" id="Coils"/>
    </source>
</evidence>
<dbReference type="SUPFAM" id="SSF52540">
    <property type="entry name" value="P-loop containing nucleoside triphosphate hydrolases"/>
    <property type="match status" value="2"/>
</dbReference>
<dbReference type="GO" id="GO:0051301">
    <property type="term" value="P:cell division"/>
    <property type="evidence" value="ECO:0007669"/>
    <property type="project" value="UniProtKB-KW"/>
</dbReference>
<dbReference type="Pfam" id="PF02463">
    <property type="entry name" value="SMC_N"/>
    <property type="match status" value="1"/>
</dbReference>
<accession>A0A2T0FEM3</accession>
<dbReference type="Gene3D" id="3.30.70.1620">
    <property type="match status" value="1"/>
</dbReference>
<keyword evidence="6" id="KW-0067">ATP-binding</keyword>
<evidence type="ECO:0000256" key="8">
    <source>
        <dbReference type="ARBA" id="ARBA00023067"/>
    </source>
</evidence>
<comment type="similarity">
    <text evidence="2">Belongs to the SMC family. SMC4 subfamily.</text>
</comment>
<feature type="coiled-coil region" evidence="12">
    <location>
        <begin position="343"/>
        <end position="489"/>
    </location>
</feature>
<evidence type="ECO:0000313" key="16">
    <source>
        <dbReference type="Proteomes" id="UP000238350"/>
    </source>
</evidence>
<dbReference type="FunFam" id="3.40.50.300:FF:000481">
    <property type="entry name" value="Structural maintenance of chromosomes 4"/>
    <property type="match status" value="1"/>
</dbReference>
<gene>
    <name evidence="15" type="ORF">B9G98_01040</name>
</gene>
<dbReference type="GO" id="GO:0016887">
    <property type="term" value="F:ATP hydrolysis activity"/>
    <property type="evidence" value="ECO:0007669"/>
    <property type="project" value="InterPro"/>
</dbReference>
<reference evidence="15 16" key="1">
    <citation type="submission" date="2017-04" db="EMBL/GenBank/DDBJ databases">
        <title>Genome sequencing of [Candida] sorbophila.</title>
        <authorList>
            <person name="Ahn J.O."/>
        </authorList>
    </citation>
    <scope>NUCLEOTIDE SEQUENCE [LARGE SCALE GENOMIC DNA]</scope>
    <source>
        <strain evidence="15 16">DS02</strain>
    </source>
</reference>
<dbReference type="OrthoDB" id="5575062at2759"/>
<evidence type="ECO:0000256" key="13">
    <source>
        <dbReference type="SAM" id="MobiDB-lite"/>
    </source>
</evidence>
<dbReference type="PANTHER" id="PTHR18937:SF172">
    <property type="entry name" value="STRUCTURAL MAINTENANCE OF CHROMOSOMES PROTEIN"/>
    <property type="match status" value="1"/>
</dbReference>
<dbReference type="Pfam" id="PF06470">
    <property type="entry name" value="SMC_hinge"/>
    <property type="match status" value="1"/>
</dbReference>
<name>A0A2T0FEM3_9ASCO</name>
<sequence>MEPKTPQRRPNYLDIASGSVPDFKASTGLRPSPYLNDSPNLEHPSSPTRSITANNASPRPDFSPARSPQFADVETSPLRSPSTPTQDLPTRIASTTPRLVIQKLVLINFKSYAGRQEIGPFNTNFSAVVGPNGSGKSNVIDSLLFVFGFRATKMRHTRLTALIHKSEAFPDLQEARVEVHFEEVIDTPLGSEKIQGSELVISREISHSSGSSYFINNRSSTYTEVTSLLKGRGIDLDHKRFLILQGEVESIALMKPKADGEGDDGLLEYLEDIIGTSQYKQKIKETEGQLEGLKTEVGEKRGRMEISERDLDQLDNKRKDIAFYMKHHNIITVARSSLYQIEMHNAAAEESQATTNLQAAKQELCTEKGKINDLEGDLKKYKLALDSASHDLKKAESAVSSKEKLYQQAKMSHVKLKTRLQQLQVQSRKVEKTVQATTNDSELARAWLKNFALDRDHQLQLQQKLAETLENEEKALEDIQATLQDKTKVFSDRIEKIQREVEPWRVKIQTKEASIAKLKSDLSFMKARQEEDLDKWKETTRIAQEISDQGMKSAAHLKSLQQEQRQNKDTFQKVEDDLSTIDHTMKTLAQKVATQRAAVASARDSRQAQQSQDRMLSALLEMRDKDELHGFYGRLGSLATIEKQFDVAVSTSCPRLDDFVVDTVETGQKCIQLLRKNKLGTARFILLDQQSPPVTNMTTPPGVSRLYDLIKVENPHFLSAFYSVMGDTLVARTPDEARRIAFGGNKRYRVVSLQGVLIEPSGTMSGGGEPSRGKMMIRGSAGVKGIISAETMGELEQTLASLEMELLEARSTKQELENQRQELKERISKSGTEIAKTKLAFDQLTQQMNDAKSKRRELKTVYEKRLEADGPSRESAEVNIGVLENEKQVLLAESGSLEQEIADLQERILAAGGIELRMQSSKVNDLREKSSSITDQLAQLNDERARQETLVKRYESTLEDAQRELGCVGNDLLAIQSQINQSEKQELNLAAELEGEHARSIAATDKAQDLTDTLEQTQNAIDELSSAVIELRKRVENQEARKRSASKHIQEFESKLDKLHVYDLRQAADLRYPEEVEPLPQLNRLNKDELERLDVATLEQSLKTSEKLLEGRRIDLTILEDYQTRFGEYTNRRDAVNDAVERYEKLEACTKSLKQRRFEEFMDGFQTISDKLKEMYQMITMGGNAELELVDHLDPFAEGILFSVMPPKKSWRNIANLSGGEKTLSSLALVFALHHYKPTPLYVMDEIDAALDFRNVSIVANYIKERTTNGQFIVISLRNNMFELASRLVGIYKVNNMTRSVTIVNNPVSS</sequence>
<dbReference type="InterPro" id="IPR003395">
    <property type="entry name" value="RecF/RecN/SMC_N"/>
</dbReference>
<dbReference type="InterPro" id="IPR027417">
    <property type="entry name" value="P-loop_NTPase"/>
</dbReference>
<feature type="domain" description="SMC hinge" evidence="14">
    <location>
        <begin position="629"/>
        <end position="741"/>
    </location>
</feature>
<keyword evidence="4" id="KW-0547">Nucleotide-binding</keyword>
<dbReference type="InterPro" id="IPR010935">
    <property type="entry name" value="SMC_hinge"/>
</dbReference>
<keyword evidence="9 11" id="KW-0539">Nucleus</keyword>
<dbReference type="PIRSF" id="PIRSF005719">
    <property type="entry name" value="SMC"/>
    <property type="match status" value="1"/>
</dbReference>
<dbReference type="GO" id="GO:0000796">
    <property type="term" value="C:condensin complex"/>
    <property type="evidence" value="ECO:0007669"/>
    <property type="project" value="TreeGrafter"/>
</dbReference>
<dbReference type="GeneID" id="36514789"/>
<evidence type="ECO:0000256" key="4">
    <source>
        <dbReference type="ARBA" id="ARBA00022741"/>
    </source>
</evidence>
<protein>
    <recommendedName>
        <fullName evidence="11">Structural maintenance of chromosomes protein</fullName>
    </recommendedName>
</protein>
<dbReference type="Gene3D" id="3.40.50.300">
    <property type="entry name" value="P-loop containing nucleotide triphosphate hydrolases"/>
    <property type="match status" value="2"/>
</dbReference>
<keyword evidence="7 12" id="KW-0175">Coiled coil</keyword>
<dbReference type="InterPro" id="IPR024704">
    <property type="entry name" value="SMC"/>
</dbReference>
<evidence type="ECO:0000256" key="1">
    <source>
        <dbReference type="ARBA" id="ARBA00004123"/>
    </source>
</evidence>
<dbReference type="Proteomes" id="UP000238350">
    <property type="component" value="Unassembled WGS sequence"/>
</dbReference>
<dbReference type="SMART" id="SM00968">
    <property type="entry name" value="SMC_hinge"/>
    <property type="match status" value="1"/>
</dbReference>
<keyword evidence="10" id="KW-0131">Cell cycle</keyword>
<keyword evidence="8" id="KW-0226">DNA condensation</keyword>
<dbReference type="GO" id="GO:0005634">
    <property type="term" value="C:nucleus"/>
    <property type="evidence" value="ECO:0007669"/>
    <property type="project" value="UniProtKB-SubCell"/>
</dbReference>
<dbReference type="SUPFAM" id="SSF75553">
    <property type="entry name" value="Smc hinge domain"/>
    <property type="match status" value="1"/>
</dbReference>
<dbReference type="RefSeq" id="XP_024663366.1">
    <property type="nucleotide sequence ID" value="XM_024807598.1"/>
</dbReference>
<proteinExistence type="inferred from homology"/>
<dbReference type="GO" id="GO:0005524">
    <property type="term" value="F:ATP binding"/>
    <property type="evidence" value="ECO:0007669"/>
    <property type="project" value="UniProtKB-KW"/>
</dbReference>
<organism evidence="15 16">
    <name type="scientific">Wickerhamiella sorbophila</name>
    <dbReference type="NCBI Taxonomy" id="45607"/>
    <lineage>
        <taxon>Eukaryota</taxon>
        <taxon>Fungi</taxon>
        <taxon>Dikarya</taxon>
        <taxon>Ascomycota</taxon>
        <taxon>Saccharomycotina</taxon>
        <taxon>Dipodascomycetes</taxon>
        <taxon>Dipodascales</taxon>
        <taxon>Trichomonascaceae</taxon>
        <taxon>Wickerhamiella</taxon>
    </lineage>
</organism>
<dbReference type="InterPro" id="IPR036277">
    <property type="entry name" value="SMC_hinge_sf"/>
</dbReference>
<feature type="compositionally biased region" description="Polar residues" evidence="13">
    <location>
        <begin position="35"/>
        <end position="57"/>
    </location>
</feature>
<evidence type="ECO:0000256" key="11">
    <source>
        <dbReference type="PIRNR" id="PIRNR005719"/>
    </source>
</evidence>
<dbReference type="Gene3D" id="1.20.1060.20">
    <property type="match status" value="1"/>
</dbReference>
<keyword evidence="5" id="KW-0498">Mitosis</keyword>
<keyword evidence="16" id="KW-1185">Reference proteome</keyword>
<evidence type="ECO:0000256" key="10">
    <source>
        <dbReference type="ARBA" id="ARBA00023306"/>
    </source>
</evidence>
<feature type="coiled-coil region" evidence="12">
    <location>
        <begin position="1007"/>
        <end position="1055"/>
    </location>
</feature>
<comment type="caution">
    <text evidence="15">The sequence shown here is derived from an EMBL/GenBank/DDBJ whole genome shotgun (WGS) entry which is preliminary data.</text>
</comment>
<evidence type="ECO:0000256" key="6">
    <source>
        <dbReference type="ARBA" id="ARBA00022840"/>
    </source>
</evidence>
<feature type="coiled-coil region" evidence="12">
    <location>
        <begin position="792"/>
        <end position="964"/>
    </location>
</feature>
<evidence type="ECO:0000256" key="2">
    <source>
        <dbReference type="ARBA" id="ARBA00006005"/>
    </source>
</evidence>
<comment type="subcellular location">
    <subcellularLocation>
        <location evidence="1 11">Nucleus</location>
    </subcellularLocation>
</comment>
<evidence type="ECO:0000256" key="3">
    <source>
        <dbReference type="ARBA" id="ARBA00022618"/>
    </source>
</evidence>
<dbReference type="EMBL" id="NDIQ01000001">
    <property type="protein sequence ID" value="PRT53420.1"/>
    <property type="molecule type" value="Genomic_DNA"/>
</dbReference>
<evidence type="ECO:0000256" key="9">
    <source>
        <dbReference type="ARBA" id="ARBA00023242"/>
    </source>
</evidence>
<evidence type="ECO:0000313" key="15">
    <source>
        <dbReference type="EMBL" id="PRT53420.1"/>
    </source>
</evidence>
<evidence type="ECO:0000256" key="7">
    <source>
        <dbReference type="ARBA" id="ARBA00023054"/>
    </source>
</evidence>
<feature type="coiled-coil region" evidence="12">
    <location>
        <begin position="276"/>
        <end position="303"/>
    </location>
</feature>
<evidence type="ECO:0000256" key="5">
    <source>
        <dbReference type="ARBA" id="ARBA00022776"/>
    </source>
</evidence>
<keyword evidence="3" id="KW-0132">Cell division</keyword>
<evidence type="ECO:0000259" key="14">
    <source>
        <dbReference type="SMART" id="SM00968"/>
    </source>
</evidence>
<feature type="region of interest" description="Disordered" evidence="13">
    <location>
        <begin position="1"/>
        <end position="91"/>
    </location>
</feature>
<dbReference type="PANTHER" id="PTHR18937">
    <property type="entry name" value="STRUCTURAL MAINTENANCE OF CHROMOSOMES SMC FAMILY MEMBER"/>
    <property type="match status" value="1"/>
</dbReference>
<feature type="compositionally biased region" description="Polar residues" evidence="13">
    <location>
        <begin position="77"/>
        <end position="91"/>
    </location>
</feature>
<dbReference type="GO" id="GO:0007076">
    <property type="term" value="P:mitotic chromosome condensation"/>
    <property type="evidence" value="ECO:0007669"/>
    <property type="project" value="TreeGrafter"/>
</dbReference>